<protein>
    <submittedName>
        <fullName evidence="8">Uncharacterized protein</fullName>
    </submittedName>
</protein>
<keyword evidence="4" id="KW-0804">Transcription</keyword>
<feature type="compositionally biased region" description="Polar residues" evidence="7">
    <location>
        <begin position="254"/>
        <end position="273"/>
    </location>
</feature>
<dbReference type="EMBL" id="BAABUK010000020">
    <property type="protein sequence ID" value="GAA5814341.1"/>
    <property type="molecule type" value="Genomic_DNA"/>
</dbReference>
<reference evidence="8 9" key="1">
    <citation type="submission" date="2024-04" db="EMBL/GenBank/DDBJ databases">
        <title>genome sequences of Mucor flavus KT1a and Helicostylum pulchrum KT1b strains isolated from the surface of a dry-aged beef.</title>
        <authorList>
            <person name="Toyotome T."/>
            <person name="Hosono M."/>
            <person name="Torimaru M."/>
            <person name="Fukuda K."/>
            <person name="Mikami N."/>
        </authorList>
    </citation>
    <scope>NUCLEOTIDE SEQUENCE [LARGE SCALE GENOMIC DNA]</scope>
    <source>
        <strain evidence="8 9">KT1a</strain>
    </source>
</reference>
<feature type="region of interest" description="Disordered" evidence="7">
    <location>
        <begin position="1"/>
        <end position="74"/>
    </location>
</feature>
<evidence type="ECO:0000313" key="9">
    <source>
        <dbReference type="Proteomes" id="UP001473302"/>
    </source>
</evidence>
<keyword evidence="9" id="KW-1185">Reference proteome</keyword>
<comment type="caution">
    <text evidence="8">The sequence shown here is derived from an EMBL/GenBank/DDBJ whole genome shotgun (WGS) entry which is preliminary data.</text>
</comment>
<evidence type="ECO:0000256" key="1">
    <source>
        <dbReference type="ARBA" id="ARBA00004123"/>
    </source>
</evidence>
<evidence type="ECO:0000256" key="5">
    <source>
        <dbReference type="ARBA" id="ARBA00023242"/>
    </source>
</evidence>
<keyword evidence="6" id="KW-0175">Coiled coil</keyword>
<gene>
    <name evidence="8" type="ORF">MFLAVUS_007835</name>
</gene>
<feature type="compositionally biased region" description="Basic residues" evidence="7">
    <location>
        <begin position="33"/>
        <end position="43"/>
    </location>
</feature>
<evidence type="ECO:0000313" key="8">
    <source>
        <dbReference type="EMBL" id="GAA5814341.1"/>
    </source>
</evidence>
<evidence type="ECO:0000256" key="7">
    <source>
        <dbReference type="SAM" id="MobiDB-lite"/>
    </source>
</evidence>
<feature type="region of interest" description="Disordered" evidence="7">
    <location>
        <begin position="254"/>
        <end position="277"/>
    </location>
</feature>
<dbReference type="Proteomes" id="UP001473302">
    <property type="component" value="Unassembled WGS sequence"/>
</dbReference>
<feature type="compositionally biased region" description="Low complexity" evidence="7">
    <location>
        <begin position="54"/>
        <end position="71"/>
    </location>
</feature>
<feature type="coiled-coil region" evidence="6">
    <location>
        <begin position="130"/>
        <end position="157"/>
    </location>
</feature>
<evidence type="ECO:0000256" key="2">
    <source>
        <dbReference type="ARBA" id="ARBA00022491"/>
    </source>
</evidence>
<comment type="subcellular location">
    <subcellularLocation>
        <location evidence="1">Nucleus</location>
    </subcellularLocation>
</comment>
<feature type="compositionally biased region" description="Low complexity" evidence="7">
    <location>
        <begin position="1"/>
        <end position="11"/>
    </location>
</feature>
<organism evidence="8 9">
    <name type="scientific">Mucor flavus</name>
    <dbReference type="NCBI Taxonomy" id="439312"/>
    <lineage>
        <taxon>Eukaryota</taxon>
        <taxon>Fungi</taxon>
        <taxon>Fungi incertae sedis</taxon>
        <taxon>Mucoromycota</taxon>
        <taxon>Mucoromycotina</taxon>
        <taxon>Mucoromycetes</taxon>
        <taxon>Mucorales</taxon>
        <taxon>Mucorineae</taxon>
        <taxon>Mucoraceae</taxon>
        <taxon>Mucor</taxon>
    </lineage>
</organism>
<evidence type="ECO:0000256" key="3">
    <source>
        <dbReference type="ARBA" id="ARBA00023015"/>
    </source>
</evidence>
<dbReference type="SMART" id="SM01401">
    <property type="entry name" value="Sds3"/>
    <property type="match status" value="1"/>
</dbReference>
<sequence length="299" mass="35337">MTSSITRSSRSSVKKVTAPTMDNVTKTKTSSQMKKKKQMHRIRKDVDLENRSYQQQQEQQQSQNNESSSSSKIDASEHPEYIRLMSQLDQSKNERLQKVENWRKFERQSIHDWFAAQKKQAWDDFYFAKRKVRSDLVQDVQRKIQKLEQELSLLNKQSRVQLPESQQECDYQDWVPPERLYAIDILYNNFNYLQFNMQPYNGNNTPNLVYSDYESRSTTDTAEDVEVVSPSRTEITSSPTSTINDNYTTNQYQPPIFDQPNQQVEQPSSSTNIYPPFEFEEIPQDGRRDWWSYRSTTTA</sequence>
<keyword evidence="5" id="KW-0539">Nucleus</keyword>
<dbReference type="InterPro" id="IPR013907">
    <property type="entry name" value="Sds3"/>
</dbReference>
<evidence type="ECO:0000256" key="4">
    <source>
        <dbReference type="ARBA" id="ARBA00023163"/>
    </source>
</evidence>
<keyword evidence="3" id="KW-0805">Transcription regulation</keyword>
<evidence type="ECO:0000256" key="6">
    <source>
        <dbReference type="SAM" id="Coils"/>
    </source>
</evidence>
<keyword evidence="2" id="KW-0678">Repressor</keyword>
<accession>A0ABP9Z5D8</accession>
<name>A0ABP9Z5D8_9FUNG</name>
<proteinExistence type="predicted"/>
<dbReference type="Pfam" id="PF08598">
    <property type="entry name" value="Sds3"/>
    <property type="match status" value="1"/>
</dbReference>